<sequence>PVVKRPGESHTLTCTASGFTFSDYWMAWVRQAPGKALEWVANIRYDSAYIYYSQSVQGRFTISRDNSKQQLYLQMNSLNTEDSAVYYCARDSQ</sequence>
<proteinExistence type="predicted"/>
<dbReference type="InParanoid" id="A0A669AXJ9"/>
<dbReference type="SMART" id="SM00406">
    <property type="entry name" value="IGv"/>
    <property type="match status" value="1"/>
</dbReference>
<organism evidence="5 6">
    <name type="scientific">Oreochromis niloticus</name>
    <name type="common">Nile tilapia</name>
    <name type="synonym">Tilapia nilotica</name>
    <dbReference type="NCBI Taxonomy" id="8128"/>
    <lineage>
        <taxon>Eukaryota</taxon>
        <taxon>Metazoa</taxon>
        <taxon>Chordata</taxon>
        <taxon>Craniata</taxon>
        <taxon>Vertebrata</taxon>
        <taxon>Euteleostomi</taxon>
        <taxon>Actinopterygii</taxon>
        <taxon>Neopterygii</taxon>
        <taxon>Teleostei</taxon>
        <taxon>Neoteleostei</taxon>
        <taxon>Acanthomorphata</taxon>
        <taxon>Ovalentaria</taxon>
        <taxon>Cichlomorphae</taxon>
        <taxon>Cichliformes</taxon>
        <taxon>Cichlidae</taxon>
        <taxon>African cichlids</taxon>
        <taxon>Pseudocrenilabrinae</taxon>
        <taxon>Oreochromini</taxon>
        <taxon>Oreochromis</taxon>
    </lineage>
</organism>
<dbReference type="InterPro" id="IPR007110">
    <property type="entry name" value="Ig-like_dom"/>
</dbReference>
<dbReference type="AlphaFoldDB" id="A0A669AXJ9"/>
<dbReference type="OMA" id="WVANIKH"/>
<reference evidence="5" key="1">
    <citation type="submission" date="2025-08" db="UniProtKB">
        <authorList>
            <consortium name="Ensembl"/>
        </authorList>
    </citation>
    <scope>IDENTIFICATION</scope>
</reference>
<dbReference type="PROSITE" id="PS50835">
    <property type="entry name" value="IG_LIKE"/>
    <property type="match status" value="1"/>
</dbReference>
<dbReference type="InterPro" id="IPR013106">
    <property type="entry name" value="Ig_V-set"/>
</dbReference>
<dbReference type="Gene3D" id="2.60.40.10">
    <property type="entry name" value="Immunoglobulins"/>
    <property type="match status" value="1"/>
</dbReference>
<dbReference type="FunFam" id="2.60.40.10:FF:001259">
    <property type="entry name" value="Immunoglobulin heavy variable 13-2"/>
    <property type="match status" value="1"/>
</dbReference>
<dbReference type="Proteomes" id="UP000005207">
    <property type="component" value="Unplaced"/>
</dbReference>
<dbReference type="InterPro" id="IPR050199">
    <property type="entry name" value="IgHV"/>
</dbReference>
<dbReference type="GO" id="GO:0019814">
    <property type="term" value="C:immunoglobulin complex"/>
    <property type="evidence" value="ECO:0007669"/>
    <property type="project" value="UniProtKB-KW"/>
</dbReference>
<dbReference type="SUPFAM" id="SSF48726">
    <property type="entry name" value="Immunoglobulin"/>
    <property type="match status" value="1"/>
</dbReference>
<accession>A0A669AXJ9</accession>
<keyword evidence="1" id="KW-0391">Immunity</keyword>
<feature type="domain" description="Ig-like" evidence="4">
    <location>
        <begin position="1"/>
        <end position="93"/>
    </location>
</feature>
<evidence type="ECO:0000256" key="3">
    <source>
        <dbReference type="ARBA" id="ARBA00043265"/>
    </source>
</evidence>
<protein>
    <recommendedName>
        <fullName evidence="4">Ig-like domain-containing protein</fullName>
    </recommendedName>
</protein>
<dbReference type="PANTHER" id="PTHR23266">
    <property type="entry name" value="IMMUNOGLOBULIN HEAVY CHAIN"/>
    <property type="match status" value="1"/>
</dbReference>
<keyword evidence="3" id="KW-1280">Immunoglobulin</keyword>
<evidence type="ECO:0000256" key="1">
    <source>
        <dbReference type="ARBA" id="ARBA00022859"/>
    </source>
</evidence>
<evidence type="ECO:0000313" key="6">
    <source>
        <dbReference type="Proteomes" id="UP000005207"/>
    </source>
</evidence>
<dbReference type="Pfam" id="PF07686">
    <property type="entry name" value="V-set"/>
    <property type="match status" value="1"/>
</dbReference>
<dbReference type="GO" id="GO:0005576">
    <property type="term" value="C:extracellular region"/>
    <property type="evidence" value="ECO:0007669"/>
    <property type="project" value="UniProtKB-ARBA"/>
</dbReference>
<reference evidence="5" key="2">
    <citation type="submission" date="2025-09" db="UniProtKB">
        <authorList>
            <consortium name="Ensembl"/>
        </authorList>
    </citation>
    <scope>IDENTIFICATION</scope>
</reference>
<name>A0A669AXJ9_ORENI</name>
<evidence type="ECO:0000313" key="5">
    <source>
        <dbReference type="Ensembl" id="ENSONIP00000027113.1"/>
    </source>
</evidence>
<dbReference type="InterPro" id="IPR036179">
    <property type="entry name" value="Ig-like_dom_sf"/>
</dbReference>
<dbReference type="Ensembl" id="ENSONIT00000064366.1">
    <property type="protein sequence ID" value="ENSONIP00000027113.1"/>
    <property type="gene ID" value="ENSONIG00000027760.1"/>
</dbReference>
<keyword evidence="6" id="KW-1185">Reference proteome</keyword>
<keyword evidence="2" id="KW-1064">Adaptive immunity</keyword>
<dbReference type="GeneTree" id="ENSGT01140000282517"/>
<dbReference type="GO" id="GO:0002250">
    <property type="term" value="P:adaptive immune response"/>
    <property type="evidence" value="ECO:0007669"/>
    <property type="project" value="UniProtKB-KW"/>
</dbReference>
<evidence type="ECO:0000259" key="4">
    <source>
        <dbReference type="PROSITE" id="PS50835"/>
    </source>
</evidence>
<evidence type="ECO:0000256" key="2">
    <source>
        <dbReference type="ARBA" id="ARBA00023130"/>
    </source>
</evidence>
<dbReference type="InterPro" id="IPR013783">
    <property type="entry name" value="Ig-like_fold"/>
</dbReference>